<comment type="cofactor">
    <cofactor evidence="1">
        <name>FMN</name>
        <dbReference type="ChEBI" id="CHEBI:58210"/>
    </cofactor>
</comment>
<evidence type="ECO:0000256" key="6">
    <source>
        <dbReference type="ARBA" id="ARBA00022630"/>
    </source>
</evidence>
<dbReference type="Pfam" id="PF16690">
    <property type="entry name" value="MMACHC"/>
    <property type="match status" value="1"/>
</dbReference>
<evidence type="ECO:0000256" key="9">
    <source>
        <dbReference type="ARBA" id="ARBA00022857"/>
    </source>
</evidence>
<keyword evidence="6" id="KW-0285">Flavoprotein</keyword>
<evidence type="ECO:0000256" key="10">
    <source>
        <dbReference type="ARBA" id="ARBA00023002"/>
    </source>
</evidence>
<dbReference type="InterPro" id="IPR032037">
    <property type="entry name" value="MMACHC"/>
</dbReference>
<dbReference type="GO" id="GO:0009235">
    <property type="term" value="P:cobalamin metabolic process"/>
    <property type="evidence" value="ECO:0007669"/>
    <property type="project" value="TreeGrafter"/>
</dbReference>
<keyword evidence="7" id="KW-0288">FMN</keyword>
<dbReference type="PANTHER" id="PTHR31457">
    <property type="entry name" value="METHYLMALONIC ACIDURIA AND HOMOCYSTINURIA TYPE C PROTEIN"/>
    <property type="match status" value="1"/>
</dbReference>
<keyword evidence="10" id="KW-0560">Oxidoreductase</keyword>
<evidence type="ECO:0000256" key="7">
    <source>
        <dbReference type="ARBA" id="ARBA00022643"/>
    </source>
</evidence>
<evidence type="ECO:0000256" key="4">
    <source>
        <dbReference type="ARBA" id="ARBA00007762"/>
    </source>
</evidence>
<protein>
    <recommendedName>
        <fullName evidence="11">Cyanocobalamin reductase (cyanide-eliminating)</fullName>
    </recommendedName>
</protein>
<dbReference type="GO" id="GO:0005737">
    <property type="term" value="C:cytoplasm"/>
    <property type="evidence" value="ECO:0007669"/>
    <property type="project" value="UniProtKB-SubCell"/>
</dbReference>
<proteinExistence type="inferred from homology"/>
<dbReference type="GO" id="GO:0032451">
    <property type="term" value="F:demethylase activity"/>
    <property type="evidence" value="ECO:0007669"/>
    <property type="project" value="TreeGrafter"/>
</dbReference>
<evidence type="ECO:0000256" key="3">
    <source>
        <dbReference type="ARBA" id="ARBA00004496"/>
    </source>
</evidence>
<accession>A0A183DSB1</accession>
<comment type="subcellular location">
    <subcellularLocation>
        <location evidence="3">Cytoplasm</location>
    </subcellularLocation>
</comment>
<evidence type="ECO:0000256" key="2">
    <source>
        <dbReference type="ARBA" id="ARBA00001974"/>
    </source>
</evidence>
<comment type="similarity">
    <text evidence="4">Belongs to the MMACHC family.</text>
</comment>
<evidence type="ECO:0000256" key="8">
    <source>
        <dbReference type="ARBA" id="ARBA00022827"/>
    </source>
</evidence>
<reference evidence="12" key="1">
    <citation type="submission" date="2016-06" db="UniProtKB">
        <authorList>
            <consortium name="WormBaseParasite"/>
        </authorList>
    </citation>
    <scope>IDENTIFICATION</scope>
</reference>
<evidence type="ECO:0000313" key="12">
    <source>
        <dbReference type="WBParaSite" id="GPUH_0001161601-mRNA-1"/>
    </source>
</evidence>
<dbReference type="PANTHER" id="PTHR31457:SF2">
    <property type="entry name" value="CYANOCOBALAMIN REDUCTASE _ ALKYLCOBALAMIN DEALKYLASE"/>
    <property type="match status" value="1"/>
</dbReference>
<keyword evidence="5" id="KW-0963">Cytoplasm</keyword>
<dbReference type="WBParaSite" id="GPUH_0001161601-mRNA-1">
    <property type="protein sequence ID" value="GPUH_0001161601-mRNA-1"/>
    <property type="gene ID" value="GPUH_0001161601"/>
</dbReference>
<keyword evidence="8" id="KW-0274">FAD</keyword>
<evidence type="ECO:0000256" key="11">
    <source>
        <dbReference type="ARBA" id="ARBA00031313"/>
    </source>
</evidence>
<dbReference type="AlphaFoldDB" id="A0A183DSB1"/>
<sequence>LDHDDNAMAVLVLNNPFFFENAFKKWLLKQRRPRESAIEFGKRFGPHPIRDFFLSKFADIEKVLAPISVRSICDFEPVIHRPPVVSLPLCGEVSGAAYFYQPNSVIDPKTNELVSNCSL</sequence>
<name>A0A183DSB1_9BILA</name>
<evidence type="ECO:0000256" key="1">
    <source>
        <dbReference type="ARBA" id="ARBA00001917"/>
    </source>
</evidence>
<dbReference type="GO" id="GO:0071949">
    <property type="term" value="F:FAD binding"/>
    <property type="evidence" value="ECO:0007669"/>
    <property type="project" value="TreeGrafter"/>
</dbReference>
<keyword evidence="9" id="KW-0521">NADP</keyword>
<comment type="cofactor">
    <cofactor evidence="2">
        <name>FAD</name>
        <dbReference type="ChEBI" id="CHEBI:57692"/>
    </cofactor>
</comment>
<dbReference type="GO" id="GO:0033787">
    <property type="term" value="F:cyanocobalamin reductase (cyanide-eliminating) (NADP+) activity"/>
    <property type="evidence" value="ECO:0007669"/>
    <property type="project" value="TreeGrafter"/>
</dbReference>
<organism evidence="12">
    <name type="scientific">Gongylonema pulchrum</name>
    <dbReference type="NCBI Taxonomy" id="637853"/>
    <lineage>
        <taxon>Eukaryota</taxon>
        <taxon>Metazoa</taxon>
        <taxon>Ecdysozoa</taxon>
        <taxon>Nematoda</taxon>
        <taxon>Chromadorea</taxon>
        <taxon>Rhabditida</taxon>
        <taxon>Spirurina</taxon>
        <taxon>Spiruromorpha</taxon>
        <taxon>Spiruroidea</taxon>
        <taxon>Gongylonematidae</taxon>
        <taxon>Gongylonema</taxon>
    </lineage>
</organism>
<evidence type="ECO:0000256" key="5">
    <source>
        <dbReference type="ARBA" id="ARBA00022490"/>
    </source>
</evidence>